<evidence type="ECO:0000313" key="2">
    <source>
        <dbReference type="EMBL" id="NYT52235.1"/>
    </source>
</evidence>
<protein>
    <submittedName>
        <fullName evidence="2">Uncharacterized protein</fullName>
    </submittedName>
</protein>
<organism evidence="2 3">
    <name type="scientific">Candidatus Vesicomyosocius endoextente</name>
    <dbReference type="NCBI Taxonomy" id="2738853"/>
    <lineage>
        <taxon>Bacteria</taxon>
        <taxon>Pseudomonadati</taxon>
        <taxon>Pseudomonadota</taxon>
        <taxon>Gammaproteobacteria</taxon>
        <taxon>Candidatus Pseudothioglobaceae</taxon>
        <taxon>Candidatus Vesicomyidisocius</taxon>
    </lineage>
</organism>
<dbReference type="AlphaFoldDB" id="A0A853G1I4"/>
<proteinExistence type="predicted"/>
<feature type="signal peptide" evidence="1">
    <location>
        <begin position="1"/>
        <end position="18"/>
    </location>
</feature>
<feature type="chain" id="PRO_5032579893" evidence="1">
    <location>
        <begin position="19"/>
        <end position="134"/>
    </location>
</feature>
<evidence type="ECO:0000313" key="3">
    <source>
        <dbReference type="Proteomes" id="UP000525329"/>
    </source>
</evidence>
<name>A0A853G1I4_9GAMM</name>
<comment type="caution">
    <text evidence="2">The sequence shown here is derived from an EMBL/GenBank/DDBJ whole genome shotgun (WGS) entry which is preliminary data.</text>
</comment>
<keyword evidence="1" id="KW-0732">Signal</keyword>
<reference evidence="2 3" key="1">
    <citation type="submission" date="2020-05" db="EMBL/GenBank/DDBJ databases">
        <title>Horizontal transmission and recombination maintain forever young bacterial symbiont genomes.</title>
        <authorList>
            <person name="Russell S.L."/>
            <person name="Pepper-Tunick E."/>
            <person name="Svedberg J."/>
            <person name="Byrne A."/>
            <person name="Ruelas Castillo J."/>
            <person name="Vollmers C."/>
            <person name="Beinart R.A."/>
            <person name="Corbett-Detig R."/>
        </authorList>
    </citation>
    <scope>NUCLEOTIDE SEQUENCE [LARGE SCALE GENOMIC DNA]</scope>
    <source>
        <strain evidence="2">Monterey_2004</strain>
    </source>
</reference>
<dbReference type="Proteomes" id="UP000525329">
    <property type="component" value="Unassembled WGS sequence"/>
</dbReference>
<accession>A0A853G1I4</accession>
<sequence length="134" mass="15273">MKSFFTIALLTFTISVNAFWSGNNSPWGNGYNHYNSYGYQEDNGIFGYNPYDFWDPRWYAEEMGNMFDEFDDNGWNNNYNGYSRNGYGRNGYGRNGYGRNGYGFAPNGYVNTPWGPGIAPKVTKPVVLTVPTVK</sequence>
<dbReference type="EMBL" id="JACCHU010000001">
    <property type="protein sequence ID" value="NYT52235.1"/>
    <property type="molecule type" value="Genomic_DNA"/>
</dbReference>
<evidence type="ECO:0000256" key="1">
    <source>
        <dbReference type="SAM" id="SignalP"/>
    </source>
</evidence>
<gene>
    <name evidence="2" type="ORF">H0A74_01430</name>
</gene>